<dbReference type="EMBL" id="QRAP01000013">
    <property type="protein sequence ID" value="RDK84601.1"/>
    <property type="molecule type" value="Genomic_DNA"/>
</dbReference>
<name>A0A370Q8A6_9GAMM</name>
<dbReference type="PANTHER" id="PTHR47811:SF1">
    <property type="entry name" value="TRNA PSEUDOURIDINE SYNTHASE D"/>
    <property type="match status" value="1"/>
</dbReference>
<feature type="binding site" evidence="4">
    <location>
        <position position="31"/>
    </location>
    <ligand>
        <name>substrate</name>
    </ligand>
</feature>
<accession>A0A370Q8A6</accession>
<dbReference type="OrthoDB" id="1550679at2"/>
<feature type="binding site" evidence="4">
    <location>
        <position position="333"/>
    </location>
    <ligand>
        <name>substrate</name>
    </ligand>
</feature>
<comment type="caution">
    <text evidence="6">The sequence shown here is derived from an EMBL/GenBank/DDBJ whole genome shotgun (WGS) entry which is preliminary data.</text>
</comment>
<dbReference type="NCBIfam" id="TIGR00094">
    <property type="entry name" value="tRNA_TruD_broad"/>
    <property type="match status" value="1"/>
</dbReference>
<evidence type="ECO:0000313" key="7">
    <source>
        <dbReference type="Proteomes" id="UP000254848"/>
    </source>
</evidence>
<dbReference type="InterPro" id="IPR042214">
    <property type="entry name" value="TruD_catalytic"/>
</dbReference>
<dbReference type="RefSeq" id="WP_115460249.1">
    <property type="nucleotide sequence ID" value="NZ_QRAP01000013.1"/>
</dbReference>
<dbReference type="InterPro" id="IPR001656">
    <property type="entry name" value="PsdUridine_synth_TruD"/>
</dbReference>
<dbReference type="Gene3D" id="3.30.2350.20">
    <property type="entry name" value="TruD, catalytic domain"/>
    <property type="match status" value="1"/>
</dbReference>
<keyword evidence="3 4" id="KW-0413">Isomerase</keyword>
<dbReference type="PROSITE" id="PS50984">
    <property type="entry name" value="TRUD"/>
    <property type="match status" value="1"/>
</dbReference>
<dbReference type="InterPro" id="IPR050170">
    <property type="entry name" value="TruD_pseudoU_synthase"/>
</dbReference>
<dbReference type="SUPFAM" id="SSF55120">
    <property type="entry name" value="Pseudouridine synthase"/>
    <property type="match status" value="1"/>
</dbReference>
<feature type="active site" description="Nucleophile" evidence="4">
    <location>
        <position position="84"/>
    </location>
</feature>
<sequence>MGFDATELNQLTFLHGQPCAHGVVKAFPEDFFVSEDLGFEPDGDGEHLLVRIRKEGCNTQFVADNLARFCHIPARAVSYAGLKDRHAVTEQWFCLHMPGKDDPDFSRFLLEGCEVLRYARHRRKLRIGTLKGNHFRLVLRHISERDDVEQRLQAVSAGGVPNYFGEQRFGHGGNNVVQALRWARDEIRVKERAKRGFYLSAARSALFNHIVSERLKQGLQATALPGDALQLAGRGSWFVVSDEELADAQQRLERGELHITAPLPGDGEPGTRDQGLAFELQALNGADDLLTLLRRERVEPARRACLLLPQAMRWSWWDDATLELEFALPAGSFATSVVRELLLRDDSDAHIAE</sequence>
<dbReference type="Pfam" id="PF01142">
    <property type="entry name" value="TruD"/>
    <property type="match status" value="2"/>
</dbReference>
<comment type="catalytic activity">
    <reaction evidence="4">
        <text>uridine(13) in tRNA = pseudouridine(13) in tRNA</text>
        <dbReference type="Rhea" id="RHEA:42540"/>
        <dbReference type="Rhea" id="RHEA-COMP:10105"/>
        <dbReference type="Rhea" id="RHEA-COMP:10106"/>
        <dbReference type="ChEBI" id="CHEBI:65314"/>
        <dbReference type="ChEBI" id="CHEBI:65315"/>
        <dbReference type="EC" id="5.4.99.27"/>
    </reaction>
</comment>
<dbReference type="CDD" id="cd02575">
    <property type="entry name" value="PseudoU_synth_EcTruD"/>
    <property type="match status" value="1"/>
</dbReference>
<evidence type="ECO:0000256" key="3">
    <source>
        <dbReference type="ARBA" id="ARBA00023235"/>
    </source>
</evidence>
<evidence type="ECO:0000259" key="5">
    <source>
        <dbReference type="PROSITE" id="PS50984"/>
    </source>
</evidence>
<reference evidence="6 7" key="1">
    <citation type="submission" date="2018-07" db="EMBL/GenBank/DDBJ databases">
        <title>Genomic Encyclopedia of Type Strains, Phase IV (KMG-IV): sequencing the most valuable type-strain genomes for metagenomic binning, comparative biology and taxonomic classification.</title>
        <authorList>
            <person name="Goeker M."/>
        </authorList>
    </citation>
    <scope>NUCLEOTIDE SEQUENCE [LARGE SCALE GENOMIC DNA]</scope>
    <source>
        <strain evidence="6 7">DSM 103736</strain>
    </source>
</reference>
<comment type="function">
    <text evidence="4">Responsible for synthesis of pseudouridine from uracil-13 in transfer RNAs.</text>
</comment>
<dbReference type="HAMAP" id="MF_01082">
    <property type="entry name" value="TruD"/>
    <property type="match status" value="1"/>
</dbReference>
<organism evidence="6 7">
    <name type="scientific">Enterobacillus tribolii</name>
    <dbReference type="NCBI Taxonomy" id="1487935"/>
    <lineage>
        <taxon>Bacteria</taxon>
        <taxon>Pseudomonadati</taxon>
        <taxon>Pseudomonadota</taxon>
        <taxon>Gammaproteobacteria</taxon>
        <taxon>Enterobacterales</taxon>
        <taxon>Hafniaceae</taxon>
        <taxon>Enterobacillus</taxon>
    </lineage>
</organism>
<proteinExistence type="inferred from homology"/>
<feature type="domain" description="TRUD" evidence="5">
    <location>
        <begin position="159"/>
        <end position="308"/>
    </location>
</feature>
<keyword evidence="7" id="KW-1185">Reference proteome</keyword>
<dbReference type="PANTHER" id="PTHR47811">
    <property type="entry name" value="TRNA PSEUDOURIDINE SYNTHASE D"/>
    <property type="match status" value="1"/>
</dbReference>
<dbReference type="AlphaFoldDB" id="A0A370Q8A6"/>
<dbReference type="GO" id="GO:0160150">
    <property type="term" value="F:tRNA pseudouridine(13) synthase activity"/>
    <property type="evidence" value="ECO:0007669"/>
    <property type="project" value="UniProtKB-EC"/>
</dbReference>
<feature type="binding site" evidence="4">
    <location>
        <position position="133"/>
    </location>
    <ligand>
        <name>substrate</name>
    </ligand>
</feature>
<evidence type="ECO:0000256" key="1">
    <source>
        <dbReference type="ARBA" id="ARBA00007953"/>
    </source>
</evidence>
<evidence type="ECO:0000256" key="2">
    <source>
        <dbReference type="ARBA" id="ARBA00022694"/>
    </source>
</evidence>
<dbReference type="Proteomes" id="UP000254848">
    <property type="component" value="Unassembled WGS sequence"/>
</dbReference>
<dbReference type="InterPro" id="IPR011760">
    <property type="entry name" value="PsdUridine_synth_TruD_insert"/>
</dbReference>
<dbReference type="InterPro" id="IPR020119">
    <property type="entry name" value="PsdUridine_synth_TruD_CS"/>
</dbReference>
<comment type="similarity">
    <text evidence="1 4">Belongs to the pseudouridine synthase TruD family.</text>
</comment>
<dbReference type="FunFam" id="3.30.2350.20:FF:000001">
    <property type="entry name" value="tRNA pseudouridine synthase D"/>
    <property type="match status" value="1"/>
</dbReference>
<dbReference type="Gene3D" id="3.30.2340.10">
    <property type="entry name" value="TruD, insertion domain"/>
    <property type="match status" value="1"/>
</dbReference>
<dbReference type="NCBIfam" id="NF002155">
    <property type="entry name" value="PRK00984.1-4"/>
    <property type="match status" value="1"/>
</dbReference>
<keyword evidence="2 4" id="KW-0819">tRNA processing</keyword>
<dbReference type="GO" id="GO:0031119">
    <property type="term" value="P:tRNA pseudouridine synthesis"/>
    <property type="evidence" value="ECO:0007669"/>
    <property type="project" value="UniProtKB-UniRule"/>
</dbReference>
<dbReference type="InterPro" id="IPR020103">
    <property type="entry name" value="PsdUridine_synth_cat_dom_sf"/>
</dbReference>
<evidence type="ECO:0000313" key="6">
    <source>
        <dbReference type="EMBL" id="RDK84601.1"/>
    </source>
</evidence>
<dbReference type="EC" id="5.4.99.27" evidence="4"/>
<dbReference type="InterPro" id="IPR043165">
    <property type="entry name" value="TruD_insert_sf"/>
</dbReference>
<dbReference type="GO" id="GO:0005829">
    <property type="term" value="C:cytosol"/>
    <property type="evidence" value="ECO:0007669"/>
    <property type="project" value="TreeGrafter"/>
</dbReference>
<protein>
    <recommendedName>
        <fullName evidence="4">tRNA pseudouridine synthase D</fullName>
        <ecNumber evidence="4">5.4.99.27</ecNumber>
    </recommendedName>
    <alternativeName>
        <fullName evidence="4">tRNA pseudouridine(13) synthase</fullName>
    </alternativeName>
    <alternativeName>
        <fullName evidence="4">tRNA pseudouridylate synthase D</fullName>
    </alternativeName>
    <alternativeName>
        <fullName evidence="4">tRNA-uridine isomerase D</fullName>
    </alternativeName>
</protein>
<evidence type="ECO:0000256" key="4">
    <source>
        <dbReference type="HAMAP-Rule" id="MF_01082"/>
    </source>
</evidence>
<dbReference type="PROSITE" id="PS01268">
    <property type="entry name" value="UPF0024"/>
    <property type="match status" value="1"/>
</dbReference>
<gene>
    <name evidence="4" type="primary">truD</name>
    <name evidence="6" type="ORF">C8D90_11380</name>
</gene>
<dbReference type="GO" id="GO:0003723">
    <property type="term" value="F:RNA binding"/>
    <property type="evidence" value="ECO:0007669"/>
    <property type="project" value="InterPro"/>
</dbReference>